<dbReference type="EMBL" id="KV918860">
    <property type="protein sequence ID" value="OSX76632.1"/>
    <property type="molecule type" value="Genomic_DNA"/>
</dbReference>
<feature type="compositionally biased region" description="Low complexity" evidence="1">
    <location>
        <begin position="851"/>
        <end position="862"/>
    </location>
</feature>
<protein>
    <submittedName>
        <fullName evidence="2">Uncharacterized protein</fullName>
    </submittedName>
</protein>
<feature type="compositionally biased region" description="Basic residues" evidence="1">
    <location>
        <begin position="426"/>
        <end position="440"/>
    </location>
</feature>
<feature type="region of interest" description="Disordered" evidence="1">
    <location>
        <begin position="722"/>
        <end position="766"/>
    </location>
</feature>
<evidence type="ECO:0000256" key="1">
    <source>
        <dbReference type="SAM" id="MobiDB-lite"/>
    </source>
</evidence>
<evidence type="ECO:0000313" key="2">
    <source>
        <dbReference type="EMBL" id="OSX76632.1"/>
    </source>
</evidence>
<feature type="region of interest" description="Disordered" evidence="1">
    <location>
        <begin position="419"/>
        <end position="455"/>
    </location>
</feature>
<name>A0A1X6P6W9_PORUM</name>
<feature type="compositionally biased region" description="Basic residues" evidence="1">
    <location>
        <begin position="921"/>
        <end position="939"/>
    </location>
</feature>
<gene>
    <name evidence="2" type="ORF">BU14_0183s0024</name>
</gene>
<feature type="compositionally biased region" description="Basic residues" evidence="1">
    <location>
        <begin position="741"/>
        <end position="752"/>
    </location>
</feature>
<evidence type="ECO:0000313" key="3">
    <source>
        <dbReference type="Proteomes" id="UP000218209"/>
    </source>
</evidence>
<feature type="region of interest" description="Disordered" evidence="1">
    <location>
        <begin position="514"/>
        <end position="536"/>
    </location>
</feature>
<feature type="region of interest" description="Disordered" evidence="1">
    <location>
        <begin position="887"/>
        <end position="976"/>
    </location>
</feature>
<sequence>MGGAGAPVAAGALAAAGGVVASVSVAMVLDLLRSYHGQVGNSGQCCEQAGGWERAKNGRALAFSSTRPSGRGRPTHLAAITDAEEHGAEAGHGRPSSWHPGNSELRRAPFGWLRSVQTALGRRRDGPSGRHDKALRPTPPIGSCSTAVFHPSGSSKQKRMETIVHVARRSINRYAPAPSPPSRHRRSNDQRPARQQPRQPRRLGQESPQPPPPDRVQRAQGRQRGGRHARLHCRRVGRRDNAVDEDRPVDGVRVEEPRPAPRRDARHDRRRAVGAEEHVAHGDGARRRHPPIDRQVVAGRQAQRALVRGARVGGGGADGQLDKRRRCVRVGVRKGKYVGEAAATDGDGVADGQGVHAHCLTRRERHRRVGGEAGRLVGRRRGRRRGRRGLNGNREQHTVNDVEDAVGGVDVGHRQLGVSHRGGSVHQHHPISRKRHVGARQRHEATGGDHVRGPQLARRHMGGQFGNNCFIGFRHVGALKAERLRERHKRRVGRRKYGERRSCVGYHADEVRRRQRGEEKREVGVAHDQPGDGRRLWGANADRQQHTVDEVDDAVGGVDVGLRQLGVCHRRGGVHQRHPITRKRHVGAYQRHVATGGDQVRGTHYAGGDVVLEDGGERRDRVPAVEPSEPGYDCIKRRTRVVALKAERLCERHECCVGRRKHPVSARTSSDRLGLPLAISAIVMAEVVAVAAATATAAVAAARADATPKRAIVWVTEEAPERGEAVGTTNPDRCGRSSPAARRRPATHRPCSHRTMGGCNGPHESPSRRILDGASMGLENPIEACFRWIFDGPSMTLRRRQVARRYGGGGRTAVAATPHGAPFVETRPLPARYAPREDGLRARCRRRQQKTRAGAAADEGAGAPPPPPAGPDSVWRLRCYAAARRESHLDRATAARTTRTSDGRNALRARAHANDAVVGHGVHRRGGGGAPRRRTRPAGKGKLLPPESFAATDGGGGGRSGGDGPKTRKQRLPATV</sequence>
<feature type="region of interest" description="Disordered" evidence="1">
    <location>
        <begin position="120"/>
        <end position="292"/>
    </location>
</feature>
<reference evidence="2 3" key="1">
    <citation type="submission" date="2017-03" db="EMBL/GenBank/DDBJ databases">
        <title>WGS assembly of Porphyra umbilicalis.</title>
        <authorList>
            <person name="Brawley S.H."/>
            <person name="Blouin N.A."/>
            <person name="Ficko-Blean E."/>
            <person name="Wheeler G.L."/>
            <person name="Lohr M."/>
            <person name="Goodson H.V."/>
            <person name="Jenkins J.W."/>
            <person name="Blaby-Haas C.E."/>
            <person name="Helliwell K.E."/>
            <person name="Chan C."/>
            <person name="Marriage T."/>
            <person name="Bhattacharya D."/>
            <person name="Klein A.S."/>
            <person name="Badis Y."/>
            <person name="Brodie J."/>
            <person name="Cao Y."/>
            <person name="Collen J."/>
            <person name="Dittami S.M."/>
            <person name="Gachon C.M."/>
            <person name="Green B.R."/>
            <person name="Karpowicz S."/>
            <person name="Kim J.W."/>
            <person name="Kudahl U."/>
            <person name="Lin S."/>
            <person name="Michel G."/>
            <person name="Mittag M."/>
            <person name="Olson B.J."/>
            <person name="Pangilinan J."/>
            <person name="Peng Y."/>
            <person name="Qiu H."/>
            <person name="Shu S."/>
            <person name="Singer J.T."/>
            <person name="Smith A.G."/>
            <person name="Sprecher B.N."/>
            <person name="Wagner V."/>
            <person name="Wang W."/>
            <person name="Wang Z.-Y."/>
            <person name="Yan J."/>
            <person name="Yarish C."/>
            <person name="Zoeuner-Riek S."/>
            <person name="Zhuang Y."/>
            <person name="Zou Y."/>
            <person name="Lindquist E.A."/>
            <person name="Grimwood J."/>
            <person name="Barry K."/>
            <person name="Rokhsar D.S."/>
            <person name="Schmutz J."/>
            <person name="Stiller J.W."/>
            <person name="Grossman A.R."/>
            <person name="Prochnik S.E."/>
        </authorList>
    </citation>
    <scope>NUCLEOTIDE SEQUENCE [LARGE SCALE GENOMIC DNA]</scope>
    <source>
        <strain evidence="2">4086291</strain>
    </source>
</reference>
<organism evidence="2 3">
    <name type="scientific">Porphyra umbilicalis</name>
    <name type="common">Purple laver</name>
    <name type="synonym">Red alga</name>
    <dbReference type="NCBI Taxonomy" id="2786"/>
    <lineage>
        <taxon>Eukaryota</taxon>
        <taxon>Rhodophyta</taxon>
        <taxon>Bangiophyceae</taxon>
        <taxon>Bangiales</taxon>
        <taxon>Bangiaceae</taxon>
        <taxon>Porphyra</taxon>
    </lineage>
</organism>
<dbReference type="AlphaFoldDB" id="A0A1X6P6W9"/>
<proteinExistence type="predicted"/>
<feature type="compositionally biased region" description="Basic and acidic residues" evidence="1">
    <location>
        <begin position="122"/>
        <end position="135"/>
    </location>
</feature>
<feature type="compositionally biased region" description="Basic and acidic residues" evidence="1">
    <location>
        <begin position="514"/>
        <end position="535"/>
    </location>
</feature>
<feature type="compositionally biased region" description="Basic and acidic residues" evidence="1">
    <location>
        <begin position="441"/>
        <end position="452"/>
    </location>
</feature>
<feature type="compositionally biased region" description="Basic residues" evidence="1">
    <location>
        <begin position="967"/>
        <end position="976"/>
    </location>
</feature>
<dbReference type="Proteomes" id="UP000218209">
    <property type="component" value="Unassembled WGS sequence"/>
</dbReference>
<feature type="compositionally biased region" description="Basic and acidic residues" evidence="1">
    <location>
        <begin position="238"/>
        <end position="285"/>
    </location>
</feature>
<accession>A0A1X6P6W9</accession>
<feature type="region of interest" description="Disordered" evidence="1">
    <location>
        <begin position="834"/>
        <end position="874"/>
    </location>
</feature>
<feature type="compositionally biased region" description="Basic residues" evidence="1">
    <location>
        <begin position="224"/>
        <end position="237"/>
    </location>
</feature>
<feature type="compositionally biased region" description="Gly residues" evidence="1">
    <location>
        <begin position="953"/>
        <end position="964"/>
    </location>
</feature>
<keyword evidence="3" id="KW-1185">Reference proteome</keyword>